<dbReference type="Gene3D" id="3.30.559.10">
    <property type="entry name" value="Chloramphenicol acetyltransferase-like domain"/>
    <property type="match status" value="1"/>
</dbReference>
<dbReference type="InterPro" id="IPR000542">
    <property type="entry name" value="Carn_acyl_trans"/>
</dbReference>
<dbReference type="EMBL" id="KB445794">
    <property type="protein sequence ID" value="EMD39308.1"/>
    <property type="molecule type" value="Genomic_DNA"/>
</dbReference>
<dbReference type="Pfam" id="PF00755">
    <property type="entry name" value="Carn_acyltransf"/>
    <property type="match status" value="1"/>
</dbReference>
<dbReference type="PANTHER" id="PTHR22589:SF103">
    <property type="entry name" value="CARNITINE O-ACETYL-TRANSFERASE, ISOFORM A-RELATED"/>
    <property type="match status" value="1"/>
</dbReference>
<keyword evidence="8" id="KW-1185">Reference proteome</keyword>
<evidence type="ECO:0000256" key="3">
    <source>
        <dbReference type="ARBA" id="ARBA00023315"/>
    </source>
</evidence>
<dbReference type="InterPro" id="IPR042231">
    <property type="entry name" value="Cho/carn_acyl_trans_2"/>
</dbReference>
<dbReference type="PANTHER" id="PTHR22589">
    <property type="entry name" value="CARNITINE O-ACYLTRANSFERASE"/>
    <property type="match status" value="1"/>
</dbReference>
<evidence type="ECO:0000259" key="6">
    <source>
        <dbReference type="Pfam" id="PF00755"/>
    </source>
</evidence>
<dbReference type="STRING" id="914234.M2QQF4"/>
<dbReference type="InterPro" id="IPR039551">
    <property type="entry name" value="Cho/carn_acyl_trans"/>
</dbReference>
<keyword evidence="3" id="KW-0012">Acyltransferase</keyword>
<dbReference type="AlphaFoldDB" id="M2QQF4"/>
<dbReference type="Gene3D" id="3.30.559.70">
    <property type="entry name" value="Choline/Carnitine o-acyltransferase, domain 2"/>
    <property type="match status" value="1"/>
</dbReference>
<organism evidence="7 8">
    <name type="scientific">Ceriporiopsis subvermispora (strain B)</name>
    <name type="common">White-rot fungus</name>
    <name type="synonym">Gelatoporia subvermispora</name>
    <dbReference type="NCBI Taxonomy" id="914234"/>
    <lineage>
        <taxon>Eukaryota</taxon>
        <taxon>Fungi</taxon>
        <taxon>Dikarya</taxon>
        <taxon>Basidiomycota</taxon>
        <taxon>Agaricomycotina</taxon>
        <taxon>Agaricomycetes</taxon>
        <taxon>Polyporales</taxon>
        <taxon>Gelatoporiaceae</taxon>
        <taxon>Gelatoporia</taxon>
    </lineage>
</organism>
<comment type="similarity">
    <text evidence="1">Belongs to the carnitine/choline acetyltransferase family.</text>
</comment>
<reference evidence="7 8" key="1">
    <citation type="journal article" date="2012" name="Proc. Natl. Acad. Sci. U.S.A.">
        <title>Comparative genomics of Ceriporiopsis subvermispora and Phanerochaete chrysosporium provide insight into selective ligninolysis.</title>
        <authorList>
            <person name="Fernandez-Fueyo E."/>
            <person name="Ruiz-Duenas F.J."/>
            <person name="Ferreira P."/>
            <person name="Floudas D."/>
            <person name="Hibbett D.S."/>
            <person name="Canessa P."/>
            <person name="Larrondo L.F."/>
            <person name="James T.Y."/>
            <person name="Seelenfreund D."/>
            <person name="Lobos S."/>
            <person name="Polanco R."/>
            <person name="Tello M."/>
            <person name="Honda Y."/>
            <person name="Watanabe T."/>
            <person name="Watanabe T."/>
            <person name="Ryu J.S."/>
            <person name="Kubicek C.P."/>
            <person name="Schmoll M."/>
            <person name="Gaskell J."/>
            <person name="Hammel K.E."/>
            <person name="St John F.J."/>
            <person name="Vanden Wymelenberg A."/>
            <person name="Sabat G."/>
            <person name="Splinter BonDurant S."/>
            <person name="Syed K."/>
            <person name="Yadav J.S."/>
            <person name="Doddapaneni H."/>
            <person name="Subramanian V."/>
            <person name="Lavin J.L."/>
            <person name="Oguiza J.A."/>
            <person name="Perez G."/>
            <person name="Pisabarro A.G."/>
            <person name="Ramirez L."/>
            <person name="Santoyo F."/>
            <person name="Master E."/>
            <person name="Coutinho P.M."/>
            <person name="Henrissat B."/>
            <person name="Lombard V."/>
            <person name="Magnuson J.K."/>
            <person name="Kuees U."/>
            <person name="Hori C."/>
            <person name="Igarashi K."/>
            <person name="Samejima M."/>
            <person name="Held B.W."/>
            <person name="Barry K.W."/>
            <person name="LaButti K.M."/>
            <person name="Lapidus A."/>
            <person name="Lindquist E.A."/>
            <person name="Lucas S.M."/>
            <person name="Riley R."/>
            <person name="Salamov A.A."/>
            <person name="Hoffmeister D."/>
            <person name="Schwenk D."/>
            <person name="Hadar Y."/>
            <person name="Yarden O."/>
            <person name="de Vries R.P."/>
            <person name="Wiebenga A."/>
            <person name="Stenlid J."/>
            <person name="Eastwood D."/>
            <person name="Grigoriev I.V."/>
            <person name="Berka R.M."/>
            <person name="Blanchette R.A."/>
            <person name="Kersten P."/>
            <person name="Martinez A.T."/>
            <person name="Vicuna R."/>
            <person name="Cullen D."/>
        </authorList>
    </citation>
    <scope>NUCLEOTIDE SEQUENCE [LARGE SCALE GENOMIC DNA]</scope>
    <source>
        <strain evidence="7 8">B</strain>
    </source>
</reference>
<gene>
    <name evidence="7" type="ORF">CERSUDRAFT_82043</name>
</gene>
<evidence type="ECO:0000313" key="7">
    <source>
        <dbReference type="EMBL" id="EMD39308.1"/>
    </source>
</evidence>
<feature type="region of interest" description="Disordered" evidence="5">
    <location>
        <begin position="1"/>
        <end position="22"/>
    </location>
</feature>
<evidence type="ECO:0000256" key="5">
    <source>
        <dbReference type="SAM" id="MobiDB-lite"/>
    </source>
</evidence>
<evidence type="ECO:0000256" key="1">
    <source>
        <dbReference type="ARBA" id="ARBA00005232"/>
    </source>
</evidence>
<dbReference type="SUPFAM" id="SSF52777">
    <property type="entry name" value="CoA-dependent acyltransferases"/>
    <property type="match status" value="2"/>
</dbReference>
<protein>
    <recommendedName>
        <fullName evidence="6">Choline/carnitine acyltransferase domain-containing protein</fullName>
    </recommendedName>
</protein>
<dbReference type="HOGENOM" id="CLU_013513_5_1_1"/>
<proteinExistence type="inferred from homology"/>
<dbReference type="GO" id="GO:0016746">
    <property type="term" value="F:acyltransferase activity"/>
    <property type="evidence" value="ECO:0007669"/>
    <property type="project" value="UniProtKB-KW"/>
</dbReference>
<feature type="active site" description="Proton acceptor" evidence="4">
    <location>
        <position position="347"/>
    </location>
</feature>
<feature type="compositionally biased region" description="Pro residues" evidence="5">
    <location>
        <begin position="1"/>
        <end position="11"/>
    </location>
</feature>
<dbReference type="Proteomes" id="UP000016930">
    <property type="component" value="Unassembled WGS sequence"/>
</dbReference>
<dbReference type="InterPro" id="IPR023213">
    <property type="entry name" value="CAT-like_dom_sf"/>
</dbReference>
<dbReference type="OrthoDB" id="240216at2759"/>
<feature type="domain" description="Choline/carnitine acyltransferase" evidence="6">
    <location>
        <begin position="41"/>
        <end position="618"/>
    </location>
</feature>
<evidence type="ECO:0000256" key="4">
    <source>
        <dbReference type="PIRSR" id="PIRSR600542-1"/>
    </source>
</evidence>
<evidence type="ECO:0000256" key="2">
    <source>
        <dbReference type="ARBA" id="ARBA00022679"/>
    </source>
</evidence>
<evidence type="ECO:0000313" key="8">
    <source>
        <dbReference type="Proteomes" id="UP000016930"/>
    </source>
</evidence>
<keyword evidence="2" id="KW-0808">Transferase</keyword>
<name>M2QQF4_CERS8</name>
<sequence>MSSARPGPPSFTGPRPANWKSLAPPPIPGVTFAHQPNLAPLPLPKLSNTLSGLRHSLSPLARSWPELNDAEAKIRDFGSSLGVGEQLHKRLEQRKAEKDSQGSSWLEEWWDDLAYLTYRDSVMINVSYYYGFKPHPAHLPQAPSHRAAAIVHSVMRFRHSYKRGQEPPESIRAGPLCMDSWRWMFDCCRVPGETADWSVSHAQEGDRGDSGHVIVLRRGRIWRLEPWRDGQLLSVPELQQQIEWIYAHTEDEYPAVGVLTASSRDIWYSDQAHICEDKHNRDILAAIHSAAFVLCLDTERSADDVAHSRALWHGAVGERLGLRSRWMDKPCQFVVDDGGRAGFVGEHSIMDGTPTVALCDRVLDMIAAMPAEAAPADLAPLDPATAPSPLDWTVTPKLKKAIANAEEAARALIATQALGIVRTSYGKREIKAFGVSPDAWAQLLVQLAYTRLLRKRGEQRAGGTYEAAATRRFRKGRTEAIRVLSDDAALWAEKMDDAQADLRSRGESFARAVKRHGTDARAAGMGLGIDRHLLGLKQCLLPGEPVPAIFDDPLIKRSSRWVLSTSAVFSKHFGPYGWGEVVPDGFGVAYMTGFDDYLQFTITSRTEMPHAEFCAELERAAEDMFSLHLALGREATTDKAKL</sequence>
<accession>M2QQF4</accession>